<feature type="transmembrane region" description="Helical" evidence="2">
    <location>
        <begin position="63"/>
        <end position="81"/>
    </location>
</feature>
<accession>A0A934S3W8</accession>
<feature type="compositionally biased region" description="Polar residues" evidence="1">
    <location>
        <begin position="436"/>
        <end position="445"/>
    </location>
</feature>
<dbReference type="Pfam" id="PF01841">
    <property type="entry name" value="Transglut_core"/>
    <property type="match status" value="1"/>
</dbReference>
<feature type="domain" description="Transglutaminase-like" evidence="3">
    <location>
        <begin position="687"/>
        <end position="758"/>
    </location>
</feature>
<feature type="transmembrane region" description="Helical" evidence="2">
    <location>
        <begin position="117"/>
        <end position="135"/>
    </location>
</feature>
<evidence type="ECO:0000256" key="2">
    <source>
        <dbReference type="SAM" id="Phobius"/>
    </source>
</evidence>
<feature type="compositionally biased region" description="Polar residues" evidence="1">
    <location>
        <begin position="328"/>
        <end position="342"/>
    </location>
</feature>
<feature type="compositionally biased region" description="Polar residues" evidence="1">
    <location>
        <begin position="363"/>
        <end position="387"/>
    </location>
</feature>
<feature type="transmembrane region" description="Helical" evidence="2">
    <location>
        <begin position="173"/>
        <end position="206"/>
    </location>
</feature>
<name>A0A934S3W8_9BACT</name>
<keyword evidence="2" id="KW-0472">Membrane</keyword>
<sequence>MTHLPHRLVCFPQLALSYWIALCSGLIAYAIVLQNLLIPLYIGLGSITIHSLSLQAPERLKSITRFLFGFIAYLATLLPLWPDSLTNYWGLPIVLAVTVSTISALNQNSFGGSRAVAAIGTISFLLFLRNIFLYYDFQPPIRELTISLAFVSLMEIALSKRYQNSNDSPHPELIFGLTLALTASFHFSSLSLAILLSILPLLSFLLRNHELARSANEHTNPATPLTPPSYANKKVPARLVTLPILLACLLYLLSLKIPFWADYVPKYAPYYAVSLAQKAQQVSEASDLEDEKIETIANSVISQKFIETQVSNLTESFTSESPEKTEHTTPPNILSNRDSYQRTPKRNQENEYGYHPFKRDRASSPTTTYRYQQDDSQAQFTDSQWERSSPVPLITPPRARLDSALPNDVDLGIPSPVAGTLPPSPNTNNAPPTSSDSQSPLDQFESSSDFDRFLNAFNRPEQAISQALNLQGSDVSALLSQEPLVTVKLNSTRNAPRKLYLRSNVLDTASESGFGGARSDDGQVSMSTPNAEIVNLQSFLTSKSELATVTITSIPNRFPTLPLPASFSQFQIFGIDEINLYPEDRVALAPQSDSPITYRLHNADLEVTNRERKTSYLSKEYRDRMLQVPLNRKDRNYLTALAKRVGGSRSSSLQFSYRFANYFANRHDYSYFVTIPEGEGHPVVRWLKNESPGLCSNYASAFTLLARSRGIPTRVVSGFASNEYDPREKRYILRQNNAHAWVEYLNESNQWIRFDPTPGISEAEVRRAASYVSEANPSSLVRLLQAERQATSQPTTANEELPSWLTQTETNDAITTPQPIESPVEKSQSQNPATNYDSPFPLPDTAPKALTDTSASPAQSDTPVEGTNKVPPHPSHATAQELSDPNQPPTPPAKDSPSSPPWILLLLLLAFGLPALAFAISKNSQPNKPAQLLLRHKAGRLLAQLDSLIQIHELNADPIWINTRATLEAQRYGREANATLIQDIAVKIALLAKRKKHSQPQARA</sequence>
<dbReference type="Gene3D" id="3.10.620.30">
    <property type="match status" value="1"/>
</dbReference>
<dbReference type="EMBL" id="JAENIL010000037">
    <property type="protein sequence ID" value="MBK1878934.1"/>
    <property type="molecule type" value="Genomic_DNA"/>
</dbReference>
<gene>
    <name evidence="4" type="ORF">JIN87_18770</name>
</gene>
<comment type="caution">
    <text evidence="4">The sequence shown here is derived from an EMBL/GenBank/DDBJ whole genome shotgun (WGS) entry which is preliminary data.</text>
</comment>
<keyword evidence="5" id="KW-1185">Reference proteome</keyword>
<dbReference type="SUPFAM" id="SSF54001">
    <property type="entry name" value="Cysteine proteinases"/>
    <property type="match status" value="1"/>
</dbReference>
<protein>
    <submittedName>
        <fullName evidence="4">Transglutaminase domain-containing protein</fullName>
    </submittedName>
</protein>
<feature type="compositionally biased region" description="Polar residues" evidence="1">
    <location>
        <begin position="851"/>
        <end position="862"/>
    </location>
</feature>
<proteinExistence type="predicted"/>
<evidence type="ECO:0000313" key="4">
    <source>
        <dbReference type="EMBL" id="MBK1878934.1"/>
    </source>
</evidence>
<keyword evidence="2" id="KW-1133">Transmembrane helix</keyword>
<feature type="transmembrane region" description="Helical" evidence="2">
    <location>
        <begin position="16"/>
        <end position="42"/>
    </location>
</feature>
<evidence type="ECO:0000259" key="3">
    <source>
        <dbReference type="SMART" id="SM00460"/>
    </source>
</evidence>
<dbReference type="SMART" id="SM00460">
    <property type="entry name" value="TGc"/>
    <property type="match status" value="1"/>
</dbReference>
<dbReference type="InterPro" id="IPR038765">
    <property type="entry name" value="Papain-like_cys_pep_sf"/>
</dbReference>
<dbReference type="InterPro" id="IPR002931">
    <property type="entry name" value="Transglutaminase-like"/>
</dbReference>
<dbReference type="InterPro" id="IPR052901">
    <property type="entry name" value="Bact_TGase-like"/>
</dbReference>
<organism evidence="4 5">
    <name type="scientific">Pelagicoccus mobilis</name>
    <dbReference type="NCBI Taxonomy" id="415221"/>
    <lineage>
        <taxon>Bacteria</taxon>
        <taxon>Pseudomonadati</taxon>
        <taxon>Verrucomicrobiota</taxon>
        <taxon>Opitutia</taxon>
        <taxon>Puniceicoccales</taxon>
        <taxon>Pelagicoccaceae</taxon>
        <taxon>Pelagicoccus</taxon>
    </lineage>
</organism>
<feature type="transmembrane region" description="Helical" evidence="2">
    <location>
        <begin position="239"/>
        <end position="261"/>
    </location>
</feature>
<keyword evidence="2" id="KW-0812">Transmembrane</keyword>
<reference evidence="4" key="1">
    <citation type="submission" date="2021-01" db="EMBL/GenBank/DDBJ databases">
        <title>Modified the classification status of verrucomicrobia.</title>
        <authorList>
            <person name="Feng X."/>
        </authorList>
    </citation>
    <scope>NUCLEOTIDE SEQUENCE</scope>
    <source>
        <strain evidence="4">KCTC 13126</strain>
    </source>
</reference>
<dbReference type="PANTHER" id="PTHR42736:SF1">
    <property type="entry name" value="PROTEIN-GLUTAMINE GAMMA-GLUTAMYLTRANSFERASE"/>
    <property type="match status" value="1"/>
</dbReference>
<dbReference type="RefSeq" id="WP_200357146.1">
    <property type="nucleotide sequence ID" value="NZ_JAENIL010000037.1"/>
</dbReference>
<evidence type="ECO:0000313" key="5">
    <source>
        <dbReference type="Proteomes" id="UP000617628"/>
    </source>
</evidence>
<feature type="region of interest" description="Disordered" evidence="1">
    <location>
        <begin position="814"/>
        <end position="898"/>
    </location>
</feature>
<feature type="compositionally biased region" description="Polar residues" evidence="1">
    <location>
        <begin position="814"/>
        <end position="837"/>
    </location>
</feature>
<feature type="compositionally biased region" description="Pro residues" evidence="1">
    <location>
        <begin position="886"/>
        <end position="898"/>
    </location>
</feature>
<dbReference type="AlphaFoldDB" id="A0A934S3W8"/>
<feature type="compositionally biased region" description="Low complexity" evidence="1">
    <location>
        <begin position="426"/>
        <end position="435"/>
    </location>
</feature>
<feature type="region of interest" description="Disordered" evidence="1">
    <location>
        <begin position="315"/>
        <end position="445"/>
    </location>
</feature>
<dbReference type="Proteomes" id="UP000617628">
    <property type="component" value="Unassembled WGS sequence"/>
</dbReference>
<dbReference type="PANTHER" id="PTHR42736">
    <property type="entry name" value="PROTEIN-GLUTAMINE GAMMA-GLUTAMYLTRANSFERASE"/>
    <property type="match status" value="1"/>
</dbReference>
<feature type="transmembrane region" description="Helical" evidence="2">
    <location>
        <begin position="902"/>
        <end position="920"/>
    </location>
</feature>
<evidence type="ECO:0000256" key="1">
    <source>
        <dbReference type="SAM" id="MobiDB-lite"/>
    </source>
</evidence>
<feature type="transmembrane region" description="Helical" evidence="2">
    <location>
        <begin position="87"/>
        <end position="105"/>
    </location>
</feature>